<evidence type="ECO:0000313" key="2">
    <source>
        <dbReference type="EMBL" id="MBZ3874098.1"/>
    </source>
</evidence>
<reference evidence="2" key="1">
    <citation type="submission" date="2020-03" db="EMBL/GenBank/DDBJ databases">
        <title>Studies in the Genomics of Life Span.</title>
        <authorList>
            <person name="Glass D."/>
        </authorList>
    </citation>
    <scope>NUCLEOTIDE SEQUENCE</scope>
    <source>
        <strain evidence="2">SUZIE</strain>
        <tissue evidence="2">Muscle</tissue>
    </source>
</reference>
<protein>
    <submittedName>
        <fullName evidence="2">Chondroitin sulfate synthase 1</fullName>
    </submittedName>
</protein>
<keyword evidence="1" id="KW-0732">Signal</keyword>
<dbReference type="EMBL" id="JAATJV010217886">
    <property type="protein sequence ID" value="MBZ3874098.1"/>
    <property type="molecule type" value="Genomic_DNA"/>
</dbReference>
<accession>A0AA41MLD7</accession>
<keyword evidence="3" id="KW-1185">Reference proteome</keyword>
<feature type="chain" id="PRO_5041335583" evidence="1">
    <location>
        <begin position="24"/>
        <end position="96"/>
    </location>
</feature>
<evidence type="ECO:0000256" key="1">
    <source>
        <dbReference type="SAM" id="SignalP"/>
    </source>
</evidence>
<comment type="caution">
    <text evidence="2">The sequence shown here is derived from an EMBL/GenBank/DDBJ whole genome shotgun (WGS) entry which is preliminary data.</text>
</comment>
<evidence type="ECO:0000313" key="3">
    <source>
        <dbReference type="Proteomes" id="UP001166674"/>
    </source>
</evidence>
<sequence>MAACGCRAWLSVLLRLVPGFVLASRLVLPRASELKRAGPRRRTSLEGCQHGQAAAAAAALSEAGGARAMCKGRSCGHMARPWVVVRVTGTFSSWES</sequence>
<feature type="signal peptide" evidence="1">
    <location>
        <begin position="1"/>
        <end position="23"/>
    </location>
</feature>
<dbReference type="AlphaFoldDB" id="A0AA41MLD7"/>
<gene>
    <name evidence="2" type="ORF">SUZIE_126240</name>
</gene>
<dbReference type="Proteomes" id="UP001166674">
    <property type="component" value="Unassembled WGS sequence"/>
</dbReference>
<organism evidence="2 3">
    <name type="scientific">Sciurus carolinensis</name>
    <name type="common">Eastern gray squirrel</name>
    <dbReference type="NCBI Taxonomy" id="30640"/>
    <lineage>
        <taxon>Eukaryota</taxon>
        <taxon>Metazoa</taxon>
        <taxon>Chordata</taxon>
        <taxon>Craniata</taxon>
        <taxon>Vertebrata</taxon>
        <taxon>Euteleostomi</taxon>
        <taxon>Mammalia</taxon>
        <taxon>Eutheria</taxon>
        <taxon>Euarchontoglires</taxon>
        <taxon>Glires</taxon>
        <taxon>Rodentia</taxon>
        <taxon>Sciuromorpha</taxon>
        <taxon>Sciuridae</taxon>
        <taxon>Sciurinae</taxon>
        <taxon>Sciurini</taxon>
        <taxon>Sciurus</taxon>
    </lineage>
</organism>
<proteinExistence type="predicted"/>
<name>A0AA41MLD7_SCICA</name>